<dbReference type="SUPFAM" id="SSF55073">
    <property type="entry name" value="Nucleotide cyclase"/>
    <property type="match status" value="1"/>
</dbReference>
<dbReference type="Gene3D" id="3.30.70.270">
    <property type="match status" value="1"/>
</dbReference>
<dbReference type="AlphaFoldDB" id="A0A517MVT6"/>
<dbReference type="EC" id="2.7.7.65" evidence="2"/>
<evidence type="ECO:0000259" key="1">
    <source>
        <dbReference type="PROSITE" id="PS50887"/>
    </source>
</evidence>
<dbReference type="KEGG" id="amob:HG15A2_22800"/>
<dbReference type="InterPro" id="IPR052155">
    <property type="entry name" value="Biofilm_reg_signaling"/>
</dbReference>
<dbReference type="InterPro" id="IPR000160">
    <property type="entry name" value="GGDEF_dom"/>
</dbReference>
<dbReference type="NCBIfam" id="TIGR00254">
    <property type="entry name" value="GGDEF"/>
    <property type="match status" value="1"/>
</dbReference>
<protein>
    <submittedName>
        <fullName evidence="2">Putative diguanylate cyclase YdaM</fullName>
        <ecNumber evidence="2">2.7.7.65</ecNumber>
    </submittedName>
</protein>
<dbReference type="Proteomes" id="UP000319852">
    <property type="component" value="Chromosome"/>
</dbReference>
<evidence type="ECO:0000313" key="3">
    <source>
        <dbReference type="Proteomes" id="UP000319852"/>
    </source>
</evidence>
<keyword evidence="3" id="KW-1185">Reference proteome</keyword>
<dbReference type="InterPro" id="IPR043128">
    <property type="entry name" value="Rev_trsase/Diguanyl_cyclase"/>
</dbReference>
<dbReference type="RefSeq" id="WP_145060279.1">
    <property type="nucleotide sequence ID" value="NZ_CP036263.1"/>
</dbReference>
<dbReference type="PROSITE" id="PS50887">
    <property type="entry name" value="GGDEF"/>
    <property type="match status" value="1"/>
</dbReference>
<proteinExistence type="predicted"/>
<dbReference type="PANTHER" id="PTHR44757:SF2">
    <property type="entry name" value="BIOFILM ARCHITECTURE MAINTENANCE PROTEIN MBAA"/>
    <property type="match status" value="1"/>
</dbReference>
<dbReference type="EMBL" id="CP036263">
    <property type="protein sequence ID" value="QDS98991.1"/>
    <property type="molecule type" value="Genomic_DNA"/>
</dbReference>
<organism evidence="2 3">
    <name type="scientific">Adhaeretor mobilis</name>
    <dbReference type="NCBI Taxonomy" id="1930276"/>
    <lineage>
        <taxon>Bacteria</taxon>
        <taxon>Pseudomonadati</taxon>
        <taxon>Planctomycetota</taxon>
        <taxon>Planctomycetia</taxon>
        <taxon>Pirellulales</taxon>
        <taxon>Lacipirellulaceae</taxon>
        <taxon>Adhaeretor</taxon>
    </lineage>
</organism>
<dbReference type="CDD" id="cd01949">
    <property type="entry name" value="GGDEF"/>
    <property type="match status" value="1"/>
</dbReference>
<dbReference type="PANTHER" id="PTHR44757">
    <property type="entry name" value="DIGUANYLATE CYCLASE DGCP"/>
    <property type="match status" value="1"/>
</dbReference>
<dbReference type="GO" id="GO:0052621">
    <property type="term" value="F:diguanylate cyclase activity"/>
    <property type="evidence" value="ECO:0007669"/>
    <property type="project" value="UniProtKB-EC"/>
</dbReference>
<dbReference type="OrthoDB" id="9762141at2"/>
<accession>A0A517MVT6</accession>
<evidence type="ECO:0000313" key="2">
    <source>
        <dbReference type="EMBL" id="QDS98991.1"/>
    </source>
</evidence>
<gene>
    <name evidence="2" type="primary">ydaM_1</name>
    <name evidence="2" type="ORF">HG15A2_22800</name>
</gene>
<keyword evidence="2" id="KW-0808">Transferase</keyword>
<name>A0A517MVT6_9BACT</name>
<reference evidence="2 3" key="1">
    <citation type="submission" date="2019-02" db="EMBL/GenBank/DDBJ databases">
        <title>Deep-cultivation of Planctomycetes and their phenomic and genomic characterization uncovers novel biology.</title>
        <authorList>
            <person name="Wiegand S."/>
            <person name="Jogler M."/>
            <person name="Boedeker C."/>
            <person name="Pinto D."/>
            <person name="Vollmers J."/>
            <person name="Rivas-Marin E."/>
            <person name="Kohn T."/>
            <person name="Peeters S.H."/>
            <person name="Heuer A."/>
            <person name="Rast P."/>
            <person name="Oberbeckmann S."/>
            <person name="Bunk B."/>
            <person name="Jeske O."/>
            <person name="Meyerdierks A."/>
            <person name="Storesund J.E."/>
            <person name="Kallscheuer N."/>
            <person name="Luecker S."/>
            <person name="Lage O.M."/>
            <person name="Pohl T."/>
            <person name="Merkel B.J."/>
            <person name="Hornburger P."/>
            <person name="Mueller R.-W."/>
            <person name="Bruemmer F."/>
            <person name="Labrenz M."/>
            <person name="Spormann A.M."/>
            <person name="Op den Camp H."/>
            <person name="Overmann J."/>
            <person name="Amann R."/>
            <person name="Jetten M.S.M."/>
            <person name="Mascher T."/>
            <person name="Medema M.H."/>
            <person name="Devos D.P."/>
            <person name="Kaster A.-K."/>
            <person name="Ovreas L."/>
            <person name="Rohde M."/>
            <person name="Galperin M.Y."/>
            <person name="Jogler C."/>
        </authorList>
    </citation>
    <scope>NUCLEOTIDE SEQUENCE [LARGE SCALE GENOMIC DNA]</scope>
    <source>
        <strain evidence="2 3">HG15A2</strain>
    </source>
</reference>
<feature type="domain" description="GGDEF" evidence="1">
    <location>
        <begin position="174"/>
        <end position="304"/>
    </location>
</feature>
<sequence>MTPSKSDQVMEATPPAATSASEAHCLFDAKNGQLVAIDELAAAWLGTPDYNLAGATLDGLLPAEEVQNAYANALLSPGTRSNPCPLELSTHLNMGDLVPILQIDFVQLRGLPAVGAPLGQGLSQGHLQIEPDRKFVLATIKIKGPVEKSTHRDALTGLLDRTALDSAQVLKEAQPYAVLFADLNDFKLVNDQHGHAAGDVVLQEIARRWQEAIRDDDLLVRYGGDEFVFVLPRLESLTATLPIVERLQRALNEPIRVGDLKLSVGVAIGVAIGNGESSSMAELVHKADRAMYANKPGTLNASSR</sequence>
<dbReference type="InterPro" id="IPR029787">
    <property type="entry name" value="Nucleotide_cyclase"/>
</dbReference>
<dbReference type="Pfam" id="PF00990">
    <property type="entry name" value="GGDEF"/>
    <property type="match status" value="1"/>
</dbReference>
<keyword evidence="2" id="KW-0548">Nucleotidyltransferase</keyword>
<dbReference type="SMART" id="SM00267">
    <property type="entry name" value="GGDEF"/>
    <property type="match status" value="1"/>
</dbReference>